<sequence length="125" mass="14980">MEVHGETRTFPCESCDRVYTNRKSLREHNRKNHLQLLRYICSHCDKKFYLPSQLKDHMTSHTGERNFRCEYCGKSYPRLRALKVHMQSHNSEKKYKCGLCTASYTQLNNYKNHLKSKHQNDGQFH</sequence>
<comment type="caution">
    <text evidence="1">The sequence shown here is derived from an EMBL/GenBank/DDBJ whole genome shotgun (WGS) entry which is preliminary data.</text>
</comment>
<name>A0ACC1CEL6_9NEOP</name>
<gene>
    <name evidence="1" type="ORF">K1T71_014618</name>
</gene>
<protein>
    <submittedName>
        <fullName evidence="1">Uncharacterized protein</fullName>
    </submittedName>
</protein>
<dbReference type="EMBL" id="CM034415">
    <property type="protein sequence ID" value="KAJ0170012.1"/>
    <property type="molecule type" value="Genomic_DNA"/>
</dbReference>
<organism evidence="1 2">
    <name type="scientific">Dendrolimus kikuchii</name>
    <dbReference type="NCBI Taxonomy" id="765133"/>
    <lineage>
        <taxon>Eukaryota</taxon>
        <taxon>Metazoa</taxon>
        <taxon>Ecdysozoa</taxon>
        <taxon>Arthropoda</taxon>
        <taxon>Hexapoda</taxon>
        <taxon>Insecta</taxon>
        <taxon>Pterygota</taxon>
        <taxon>Neoptera</taxon>
        <taxon>Endopterygota</taxon>
        <taxon>Lepidoptera</taxon>
        <taxon>Glossata</taxon>
        <taxon>Ditrysia</taxon>
        <taxon>Bombycoidea</taxon>
        <taxon>Lasiocampidae</taxon>
        <taxon>Dendrolimus</taxon>
    </lineage>
</organism>
<reference evidence="1 2" key="1">
    <citation type="journal article" date="2021" name="Front. Genet.">
        <title>Chromosome-Level Genome Assembly Reveals Significant Gene Expansion in the Toll and IMD Signaling Pathways of Dendrolimus kikuchii.</title>
        <authorList>
            <person name="Zhou J."/>
            <person name="Wu P."/>
            <person name="Xiong Z."/>
            <person name="Liu N."/>
            <person name="Zhao N."/>
            <person name="Ji M."/>
            <person name="Qiu Y."/>
            <person name="Yang B."/>
        </authorList>
    </citation>
    <scope>NUCLEOTIDE SEQUENCE [LARGE SCALE GENOMIC DNA]</scope>
    <source>
        <strain evidence="1">Ann1</strain>
    </source>
</reference>
<accession>A0ACC1CEL6</accession>
<proteinExistence type="predicted"/>
<dbReference type="Proteomes" id="UP000824533">
    <property type="component" value="Linkage Group LG29"/>
</dbReference>
<evidence type="ECO:0000313" key="1">
    <source>
        <dbReference type="EMBL" id="KAJ0170012.1"/>
    </source>
</evidence>
<evidence type="ECO:0000313" key="2">
    <source>
        <dbReference type="Proteomes" id="UP000824533"/>
    </source>
</evidence>
<keyword evidence="2" id="KW-1185">Reference proteome</keyword>